<dbReference type="Gene3D" id="2.60.120.260">
    <property type="entry name" value="Galactose-binding domain-like"/>
    <property type="match status" value="1"/>
</dbReference>
<keyword evidence="5" id="KW-1185">Reference proteome</keyword>
<reference evidence="4 5" key="1">
    <citation type="journal article" date="2015" name="Genome Announc.">
        <title>Draft Genome Sequence of the Terrestrial Cyanobacterium Scytonema millei VB511283, Isolated from Eastern India.</title>
        <authorList>
            <person name="Sen D."/>
            <person name="Chandrababunaidu M.M."/>
            <person name="Singh D."/>
            <person name="Sanghi N."/>
            <person name="Ghorai A."/>
            <person name="Mishra G.P."/>
            <person name="Madduluri M."/>
            <person name="Adhikary S.P."/>
            <person name="Tripathy S."/>
        </authorList>
    </citation>
    <scope>NUCLEOTIDE SEQUENCE [LARGE SCALE GENOMIC DNA]</scope>
    <source>
        <strain evidence="4 5">VB511283</strain>
    </source>
</reference>
<dbReference type="Proteomes" id="UP000031532">
    <property type="component" value="Unassembled WGS sequence"/>
</dbReference>
<dbReference type="Pfam" id="PF00722">
    <property type="entry name" value="Glyco_hydro_16"/>
    <property type="match status" value="1"/>
</dbReference>
<dbReference type="PROSITE" id="PS51762">
    <property type="entry name" value="GH16_2"/>
    <property type="match status" value="1"/>
</dbReference>
<proteinExistence type="inferred from homology"/>
<evidence type="ECO:0000259" key="3">
    <source>
        <dbReference type="PROSITE" id="PS51762"/>
    </source>
</evidence>
<feature type="domain" description="GH16" evidence="3">
    <location>
        <begin position="26"/>
        <end position="269"/>
    </location>
</feature>
<dbReference type="Gene3D" id="2.60.120.200">
    <property type="match status" value="1"/>
</dbReference>
<accession>A0A9X5I445</accession>
<dbReference type="PANTHER" id="PTHR10963">
    <property type="entry name" value="GLYCOSYL HYDROLASE-RELATED"/>
    <property type="match status" value="1"/>
</dbReference>
<keyword evidence="4" id="KW-0378">Hydrolase</keyword>
<evidence type="ECO:0000313" key="4">
    <source>
        <dbReference type="EMBL" id="NHC34575.1"/>
    </source>
</evidence>
<feature type="signal peptide" evidence="2">
    <location>
        <begin position="1"/>
        <end position="32"/>
    </location>
</feature>
<dbReference type="PANTHER" id="PTHR10963:SF55">
    <property type="entry name" value="GLYCOSIDE HYDROLASE FAMILY 16 PROTEIN"/>
    <property type="match status" value="1"/>
</dbReference>
<organism evidence="4 5">
    <name type="scientific">Scytonema millei VB511283</name>
    <dbReference type="NCBI Taxonomy" id="1245923"/>
    <lineage>
        <taxon>Bacteria</taxon>
        <taxon>Bacillati</taxon>
        <taxon>Cyanobacteriota</taxon>
        <taxon>Cyanophyceae</taxon>
        <taxon>Nostocales</taxon>
        <taxon>Scytonemataceae</taxon>
        <taxon>Scytonema</taxon>
    </lineage>
</organism>
<dbReference type="SUPFAM" id="SSF49899">
    <property type="entry name" value="Concanavalin A-like lectins/glucanases"/>
    <property type="match status" value="1"/>
</dbReference>
<gene>
    <name evidence="4" type="ORF">QH73_0007860</name>
</gene>
<feature type="chain" id="PRO_5040903957" evidence="2">
    <location>
        <begin position="33"/>
        <end position="418"/>
    </location>
</feature>
<protein>
    <submittedName>
        <fullName evidence="4">Glycoside hydrolase family 16 protein</fullName>
    </submittedName>
</protein>
<dbReference type="InterPro" id="IPR000757">
    <property type="entry name" value="Beta-glucanase-like"/>
</dbReference>
<dbReference type="AlphaFoldDB" id="A0A9X5I445"/>
<evidence type="ECO:0000256" key="1">
    <source>
        <dbReference type="ARBA" id="ARBA00006865"/>
    </source>
</evidence>
<dbReference type="EMBL" id="JTJC03000002">
    <property type="protein sequence ID" value="NHC34575.1"/>
    <property type="molecule type" value="Genomic_DNA"/>
</dbReference>
<comment type="caution">
    <text evidence="4">The sequence shown here is derived from an EMBL/GenBank/DDBJ whole genome shotgun (WGS) entry which is preliminary data.</text>
</comment>
<evidence type="ECO:0000256" key="2">
    <source>
        <dbReference type="SAM" id="SignalP"/>
    </source>
</evidence>
<keyword evidence="2" id="KW-0732">Signal</keyword>
<evidence type="ECO:0000313" key="5">
    <source>
        <dbReference type="Proteomes" id="UP000031532"/>
    </source>
</evidence>
<dbReference type="GO" id="GO:0004553">
    <property type="term" value="F:hydrolase activity, hydrolyzing O-glycosyl compounds"/>
    <property type="evidence" value="ECO:0007669"/>
    <property type="project" value="InterPro"/>
</dbReference>
<dbReference type="RefSeq" id="WP_165587639.1">
    <property type="nucleotide sequence ID" value="NZ_JTJC03000002.1"/>
</dbReference>
<dbReference type="GO" id="GO:0005975">
    <property type="term" value="P:carbohydrate metabolic process"/>
    <property type="evidence" value="ECO:0007669"/>
    <property type="project" value="InterPro"/>
</dbReference>
<dbReference type="InterPro" id="IPR013320">
    <property type="entry name" value="ConA-like_dom_sf"/>
</dbReference>
<dbReference type="InterPro" id="IPR050546">
    <property type="entry name" value="Glycosyl_Hydrlase_16"/>
</dbReference>
<name>A0A9X5I445_9CYAN</name>
<sequence length="418" mass="47305">MKQYPHLLKYTKKILQGLSLIAVLCSPSSALADPVGDGWALVFSDDFNGTQLDKKKWSTCYWWGNTGCTNGGSGDVQWYQPDDVFVNNGILRLRAQKRKMNGYEYTSGMVSSHDKFAFQYGYAEMRAKMPNGRGFWTTFWLASQRRAWPPEIDIAEYLGSEPNKMHMTYHYSTPTSKHLSSPWGHTGVDYSADYHTYAVEWNPKEIIWYIDGIERRRYTATEHISAEAMYVMATFALGKAWINTPPDETTPFPSYYNVDYIKVWRHKDSPSTRAVTPIISETEGLKVAAKFNVAHVTFLGNAKADAKLSNHMGTMLDSNKVDDSVTYTVNVPEARTFNVRVGVKRYHNRGKFQLSIGGTNCGDPQDLYASSSDYVELDLGNITFDTSGNKSFKFTVVDKNAQSSSYKLAFDYIKLTPK</sequence>
<comment type="similarity">
    <text evidence="1">Belongs to the glycosyl hydrolase 16 family.</text>
</comment>
<dbReference type="CDD" id="cd08023">
    <property type="entry name" value="GH16_laminarinase_like"/>
    <property type="match status" value="1"/>
</dbReference>